<dbReference type="AlphaFoldDB" id="A0AAU9SF87"/>
<sequence>MLLRSVQSIDVAAAGNSHDHGGARPLGAFLRREIRGSRLYRGRYAELAPPSHGSIGSAIRRAMSLLP</sequence>
<dbReference type="Proteomes" id="UP000836841">
    <property type="component" value="Chromosome 4"/>
</dbReference>
<keyword evidence="2" id="KW-1185">Reference proteome</keyword>
<dbReference type="EMBL" id="OU466860">
    <property type="protein sequence ID" value="CAH2061634.1"/>
    <property type="molecule type" value="Genomic_DNA"/>
</dbReference>
<accession>A0AAU9SF87</accession>
<reference evidence="1 2" key="1">
    <citation type="submission" date="2022-03" db="EMBL/GenBank/DDBJ databases">
        <authorList>
            <person name="Nunn A."/>
            <person name="Chopra R."/>
            <person name="Nunn A."/>
            <person name="Contreras Garrido A."/>
        </authorList>
    </citation>
    <scope>NUCLEOTIDE SEQUENCE [LARGE SCALE GENOMIC DNA]</scope>
</reference>
<protein>
    <submittedName>
        <fullName evidence="1">Uncharacterized protein</fullName>
    </submittedName>
</protein>
<organism evidence="1 2">
    <name type="scientific">Thlaspi arvense</name>
    <name type="common">Field penny-cress</name>
    <dbReference type="NCBI Taxonomy" id="13288"/>
    <lineage>
        <taxon>Eukaryota</taxon>
        <taxon>Viridiplantae</taxon>
        <taxon>Streptophyta</taxon>
        <taxon>Embryophyta</taxon>
        <taxon>Tracheophyta</taxon>
        <taxon>Spermatophyta</taxon>
        <taxon>Magnoliopsida</taxon>
        <taxon>eudicotyledons</taxon>
        <taxon>Gunneridae</taxon>
        <taxon>Pentapetalae</taxon>
        <taxon>rosids</taxon>
        <taxon>malvids</taxon>
        <taxon>Brassicales</taxon>
        <taxon>Brassicaceae</taxon>
        <taxon>Thlaspideae</taxon>
        <taxon>Thlaspi</taxon>
    </lineage>
</organism>
<proteinExistence type="predicted"/>
<evidence type="ECO:0000313" key="2">
    <source>
        <dbReference type="Proteomes" id="UP000836841"/>
    </source>
</evidence>
<evidence type="ECO:0000313" key="1">
    <source>
        <dbReference type="EMBL" id="CAH2061634.1"/>
    </source>
</evidence>
<name>A0AAU9SF87_THLAR</name>
<gene>
    <name evidence="1" type="ORF">TAV2_LOCUS14666</name>
</gene>